<dbReference type="InterPro" id="IPR051802">
    <property type="entry name" value="YfhM-like"/>
</dbReference>
<feature type="chain" id="PRO_5028951328" evidence="1">
    <location>
        <begin position="20"/>
        <end position="1960"/>
    </location>
</feature>
<dbReference type="InterPro" id="IPR041246">
    <property type="entry name" value="Bact_MG10"/>
</dbReference>
<dbReference type="EMBL" id="CP054139">
    <property type="protein sequence ID" value="QKJ32772.1"/>
    <property type="molecule type" value="Genomic_DNA"/>
</dbReference>
<organism evidence="3 4">
    <name type="scientific">Mucilaginibacter mali</name>
    <dbReference type="NCBI Taxonomy" id="2740462"/>
    <lineage>
        <taxon>Bacteria</taxon>
        <taxon>Pseudomonadati</taxon>
        <taxon>Bacteroidota</taxon>
        <taxon>Sphingobacteriia</taxon>
        <taxon>Sphingobacteriales</taxon>
        <taxon>Sphingobacteriaceae</taxon>
        <taxon>Mucilaginibacter</taxon>
    </lineage>
</organism>
<dbReference type="PANTHER" id="PTHR40094:SF1">
    <property type="entry name" value="UBIQUITIN DOMAIN-CONTAINING PROTEIN"/>
    <property type="match status" value="1"/>
</dbReference>
<dbReference type="Proteomes" id="UP000505355">
    <property type="component" value="Chromosome"/>
</dbReference>
<keyword evidence="3" id="KW-0121">Carboxypeptidase</keyword>
<feature type="domain" description="Alpha-2-macroglobulin" evidence="2">
    <location>
        <begin position="1332"/>
        <end position="1421"/>
    </location>
</feature>
<dbReference type="Pfam" id="PF17973">
    <property type="entry name" value="bMG10"/>
    <property type="match status" value="1"/>
</dbReference>
<dbReference type="InterPro" id="IPR008969">
    <property type="entry name" value="CarboxyPept-like_regulatory"/>
</dbReference>
<gene>
    <name evidence="3" type="ORF">HQ865_24445</name>
</gene>
<dbReference type="Pfam" id="PF00207">
    <property type="entry name" value="A2M"/>
    <property type="match status" value="1"/>
</dbReference>
<keyword evidence="1" id="KW-0732">Signal</keyword>
<dbReference type="GO" id="GO:0004180">
    <property type="term" value="F:carboxypeptidase activity"/>
    <property type="evidence" value="ECO:0007669"/>
    <property type="project" value="UniProtKB-KW"/>
</dbReference>
<accession>A0A7D4QIN9</accession>
<evidence type="ECO:0000313" key="4">
    <source>
        <dbReference type="Proteomes" id="UP000505355"/>
    </source>
</evidence>
<dbReference type="KEGG" id="mmab:HQ865_24445"/>
<dbReference type="RefSeq" id="WP_173417418.1">
    <property type="nucleotide sequence ID" value="NZ_CP054139.1"/>
</dbReference>
<dbReference type="CDD" id="cd00688">
    <property type="entry name" value="ISOPREN_C2_like"/>
    <property type="match status" value="1"/>
</dbReference>
<evidence type="ECO:0000259" key="2">
    <source>
        <dbReference type="SMART" id="SM01360"/>
    </source>
</evidence>
<keyword evidence="4" id="KW-1185">Reference proteome</keyword>
<dbReference type="SUPFAM" id="SSF49464">
    <property type="entry name" value="Carboxypeptidase regulatory domain-like"/>
    <property type="match status" value="1"/>
</dbReference>
<dbReference type="Pfam" id="PF13715">
    <property type="entry name" value="CarbopepD_reg_2"/>
    <property type="match status" value="1"/>
</dbReference>
<dbReference type="PANTHER" id="PTHR40094">
    <property type="entry name" value="ALPHA-2-MACROGLOBULIN HOMOLOG"/>
    <property type="match status" value="1"/>
</dbReference>
<dbReference type="GO" id="GO:0004866">
    <property type="term" value="F:endopeptidase inhibitor activity"/>
    <property type="evidence" value="ECO:0007669"/>
    <property type="project" value="InterPro"/>
</dbReference>
<dbReference type="Gene3D" id="1.50.10.20">
    <property type="match status" value="1"/>
</dbReference>
<dbReference type="InterPro" id="IPR008930">
    <property type="entry name" value="Terpenoid_cyclase/PrenylTrfase"/>
</dbReference>
<keyword evidence="3" id="KW-0378">Hydrolase</keyword>
<keyword evidence="3" id="KW-0645">Protease</keyword>
<proteinExistence type="predicted"/>
<dbReference type="InterPro" id="IPR001599">
    <property type="entry name" value="Macroglobln_a2"/>
</dbReference>
<evidence type="ECO:0000313" key="3">
    <source>
        <dbReference type="EMBL" id="QKJ32772.1"/>
    </source>
</evidence>
<sequence length="1960" mass="223229">MKKLLPGLLFFLTCTTSWAQKPLSNSINRSTYTYLYRLNDAAVKLFYTNGRQKPDDKVLGSPIDSFRTGHYKAWQVSPGNYIEVYAGNNQLNYELIERRSAYLKLLDDKRELHFVLLDTNDHEISNAVVLAGKRRIPYDTDMHLYHAARHKKDSLLNVKYAGVSNFYKVKPDNELRPRRYFNNQNWLKRFWVSVKTRFRRMFAHKPVNNLSYQRPNPGYTVFNKPKFKPGDTVKFKSFLLDPKSLKPISDERLQVRLLQNTYNDAGKVLGYVKAYNKGGFEYSFVLADSLKLQLDRYYYISLETADNPYDLVKEKEAYMAHRKVYETANFYYEDYELNGTKFTVRADKTDHSIGQPASIYLRATDANGLDIPDGRVKVLLRTSSVSQFTGKHVFVPDTLWNYETRLDPVGETKLVIPDSIFPNARIRYMADITLLTSNNERRQETLYFNYDNDAFQITHRLDVDTLKLDYLVKGKSQTKQATLYRLDDYNDTLYRSRIMLPAKLRIDPAVAQYQVEADSVDENINMEEAQSPLHGTAEYKGDTLLINVNNPARLHFWYNVFYGDKVIDKGEGTELNYKKLQMGHAATVVLNYVWGGKMRSDELTAYLQEKHLQIDVKQPPLVYPGQQADIKIHVSDAMGKPVAGADLTAYAITTKFENYHPPMVPYLGRNYPGRKPGIPLGVNRLQSTGQFKLNWQRWSRQMGLDTIEYYRFTHPNNIYKMYEATPDSTTQVAPFVAKDGDIIPVHILYVDDVPVYFSKTTDAQRYSFMVKPGSHDFRFRTANQNIVMNGVYVELNHKLILSLNADTVANKQARFKAMPDTLTTYEADLINKYLISVVPNFGDRLATISQNGRIFLLGGANLNNTGTTPYYITRNTTNYVVAGPVADNYLTYSVRGEEPRIFMTEPGYTFQFEPGLLKQKSLLVKYPFTKKLFNQPGITDYRQYALTQKGIDTLWQNYLDMRSHNTDLFGYNYDYNRSFANLTIGVGKTADGKTPFIKSIIIYKNDEPDYAKIFAGIRTDLGNYAPGKYRLMYLLKDNSYFLQEGVVIKPHGRNYYHTGTIVPHAKDSTSLKIAAIIDNYQPNSYNKQDIQQIKETFNQQYLDAGALTGEMTGHIYAKDDKQPIIGASIRVRGIASGTISNVDGFFRLKVPETGRLIITSLGYTSEEVVTHPGQDIKIYINAAKAMLNEVVIVGYGTQARRALTGSVSTVTYKMDTVAYSSSAYKVRDISQALMGRVPGLQVNDAGEFISAGRALKEVRINGKQFANVNGMLKNLPADIIEKAELIDDYGDQASFTGSKGKILNIILKSDPSLNDPALLAMQSIRKNFSDYAYWQPKLITDAQGNASFKTTFPDDITGWQTFVLGMTGNRESGVVAGMVKSYKPLSANFTAPQFAIRGDELHPIGKVMNYTTDTVKLKRTFKFNGELQGEKDIVLKNSLIDTFKVTAAGKDSLNFEYTVRKSNGYFDGERRSIPVFEQGSLETKGTFAALEKDTTLTIKLDPKLKEGTFRAEASVLPSLLSETEHLRDYEYLCNEQLASKLIALLSEKKIRTYLGEPFKYDKNIGEIIKKLQEARGAKGTWGWWKDTDEELWISLHVTDALLQAETQGFKTQLDKQRLTEYLLYQAAAYRGEDKLTVMLLLQKLGAKADYDGFIKEYLKQLDPKVKPSHYDQLRLMLIRQQSGQALQTDSLMKWMKYTMFGNVYWGQDSYSFFNNSIQESVLAYRILKADGKHPELLSKLRNYFLEQRKDGYWRNTYESAQILETIMPDLLIGNKKPEPSVITLSGDKNETVTQFPYTGTLTGGGQLTVKKTGTMPVYITAYQKFWNSTPEKVSKDFTVDTKFEKSSSTVTKAKGGETITLRAEVTARADADFVMIEIPIPAGCSYQDKSQAYGNGEVHREYFKNKVSIFCRKLTQGKHTFSVTLTARYGGNYHVNPAKAEMMYFPVFYGREGMKMFVIE</sequence>
<evidence type="ECO:0000256" key="1">
    <source>
        <dbReference type="SAM" id="SignalP"/>
    </source>
</evidence>
<dbReference type="SMART" id="SM01360">
    <property type="entry name" value="A2M"/>
    <property type="match status" value="1"/>
</dbReference>
<dbReference type="SUPFAM" id="SSF48239">
    <property type="entry name" value="Terpenoid cyclases/Protein prenyltransferases"/>
    <property type="match status" value="1"/>
</dbReference>
<name>A0A7D4QIN9_9SPHI</name>
<protein>
    <submittedName>
        <fullName evidence="3">Carboxypeptidase-like regulatory domain-containing protein</fullName>
    </submittedName>
</protein>
<feature type="signal peptide" evidence="1">
    <location>
        <begin position="1"/>
        <end position="19"/>
    </location>
</feature>
<reference evidence="3 4" key="1">
    <citation type="submission" date="2020-05" db="EMBL/GenBank/DDBJ databases">
        <title>Mucilaginibacter mali sp. nov.</title>
        <authorList>
            <person name="Kim H.S."/>
            <person name="Lee K.C."/>
            <person name="Suh M.K."/>
            <person name="Kim J.-S."/>
            <person name="Han K.-I."/>
            <person name="Eom M.K."/>
            <person name="Shin Y.K."/>
            <person name="Lee J.-S."/>
        </authorList>
    </citation>
    <scope>NUCLEOTIDE SEQUENCE [LARGE SCALE GENOMIC DNA]</scope>
    <source>
        <strain evidence="3 4">G2-14</strain>
    </source>
</reference>